<organism evidence="3 4">
    <name type="scientific">Caldicellulosiruptor morganii</name>
    <dbReference type="NCBI Taxonomy" id="1387555"/>
    <lineage>
        <taxon>Bacteria</taxon>
        <taxon>Bacillati</taxon>
        <taxon>Bacillota</taxon>
        <taxon>Bacillota incertae sedis</taxon>
        <taxon>Caldicellulosiruptorales</taxon>
        <taxon>Caldicellulosiruptoraceae</taxon>
        <taxon>Caldicellulosiruptor</taxon>
    </lineage>
</organism>
<dbReference type="InterPro" id="IPR020904">
    <property type="entry name" value="Sc_DH/Rdtase_CS"/>
</dbReference>
<dbReference type="Pfam" id="PF13561">
    <property type="entry name" value="adh_short_C2"/>
    <property type="match status" value="1"/>
</dbReference>
<evidence type="ECO:0000256" key="1">
    <source>
        <dbReference type="ARBA" id="ARBA00006484"/>
    </source>
</evidence>
<accession>A0ABY7BN72</accession>
<dbReference type="PRINTS" id="PR00081">
    <property type="entry name" value="GDHRDH"/>
</dbReference>
<dbReference type="Gene3D" id="3.40.50.720">
    <property type="entry name" value="NAD(P)-binding Rossmann-like Domain"/>
    <property type="match status" value="1"/>
</dbReference>
<dbReference type="InterPro" id="IPR036291">
    <property type="entry name" value="NAD(P)-bd_dom_sf"/>
</dbReference>
<protein>
    <submittedName>
        <fullName evidence="3">SDR family oxidoreductase</fullName>
    </submittedName>
</protein>
<dbReference type="RefSeq" id="WP_198525724.1">
    <property type="nucleotide sequence ID" value="NZ_CP113865.1"/>
</dbReference>
<dbReference type="InterPro" id="IPR002347">
    <property type="entry name" value="SDR_fam"/>
</dbReference>
<dbReference type="PANTHER" id="PTHR43943:SF2">
    <property type="entry name" value="DEHYDROGENASE_REDUCTASE 4"/>
    <property type="match status" value="1"/>
</dbReference>
<dbReference type="Proteomes" id="UP001164909">
    <property type="component" value="Chromosome"/>
</dbReference>
<name>A0ABY7BN72_9FIRM</name>
<keyword evidence="4" id="KW-1185">Reference proteome</keyword>
<dbReference type="PANTHER" id="PTHR43943">
    <property type="entry name" value="DEHYDROGENASE/REDUCTASE (SDR FAMILY) MEMBER 4"/>
    <property type="match status" value="1"/>
</dbReference>
<proteinExistence type="inferred from homology"/>
<dbReference type="CDD" id="cd05233">
    <property type="entry name" value="SDR_c"/>
    <property type="match status" value="1"/>
</dbReference>
<gene>
    <name evidence="3" type="ORF">OTK00_001994</name>
</gene>
<dbReference type="PROSITE" id="PS00061">
    <property type="entry name" value="ADH_SHORT"/>
    <property type="match status" value="1"/>
</dbReference>
<comment type="similarity">
    <text evidence="1 2">Belongs to the short-chain dehydrogenases/reductases (SDR) family.</text>
</comment>
<dbReference type="SUPFAM" id="SSF51735">
    <property type="entry name" value="NAD(P)-binding Rossmann-fold domains"/>
    <property type="match status" value="1"/>
</dbReference>
<dbReference type="PRINTS" id="PR00080">
    <property type="entry name" value="SDRFAMILY"/>
</dbReference>
<sequence>MVTGGTRGIGKAIVRRFVEAGATVVFTGRNPDALKRAEEKFTAAGGKVLGVQADSGRIEDAKRVINLTVEKFGHIDILVNNTAVFPASTAMDMTEEIWDETFDVDTKGAFFFAKFAAEAMIASGRGGRIINILSTAAFQIASPLIAYGAAKASLWYITQAMAQELAKYHILVNAVTPGATLTAERIAALINGNLVESTLGSNVSETMKKMESTLKNKGIARMLSKLTPLGRPGYPDDIAKAVLFLASDMASYITGVNIIVDGGQTLKNERFDVDDDDESTTNTITHEQSTGGSDKLLEGTYKAIIKTPMGAQEVIFTFHVEDNILTGTVSALGNSFEIENGKVTADGFSFQYTIKAPIGKVKVHVNGKLDGDKILCNLKTFMGSIPFEGTRV</sequence>
<evidence type="ECO:0000256" key="2">
    <source>
        <dbReference type="RuleBase" id="RU000363"/>
    </source>
</evidence>
<reference evidence="3" key="1">
    <citation type="submission" date="2022-12" db="EMBL/GenBank/DDBJ databases">
        <authorList>
            <person name="Bing R.G."/>
            <person name="Willard D.J."/>
            <person name="Manesh M.J.H."/>
            <person name="Laemthong T."/>
            <person name="Crosby J.R."/>
            <person name="Kelly R.M."/>
        </authorList>
    </citation>
    <scope>NUCLEOTIDE SEQUENCE</scope>
    <source>
        <strain evidence="3">DSM 8990</strain>
    </source>
</reference>
<dbReference type="EMBL" id="CP113865">
    <property type="protein sequence ID" value="WAM33491.1"/>
    <property type="molecule type" value="Genomic_DNA"/>
</dbReference>
<dbReference type="Pfam" id="PF00106">
    <property type="entry name" value="adh_short"/>
    <property type="match status" value="1"/>
</dbReference>
<evidence type="ECO:0000313" key="4">
    <source>
        <dbReference type="Proteomes" id="UP001164909"/>
    </source>
</evidence>
<evidence type="ECO:0000313" key="3">
    <source>
        <dbReference type="EMBL" id="WAM33491.1"/>
    </source>
</evidence>